<dbReference type="STRING" id="862908.BMS_0391"/>
<dbReference type="Gene3D" id="3.40.50.150">
    <property type="entry name" value="Vaccinia Virus protein VP39"/>
    <property type="match status" value="1"/>
</dbReference>
<evidence type="ECO:0000313" key="1">
    <source>
        <dbReference type="EMBL" id="CBW25309.1"/>
    </source>
</evidence>
<dbReference type="Pfam" id="PF13489">
    <property type="entry name" value="Methyltransf_23"/>
    <property type="match status" value="1"/>
</dbReference>
<dbReference type="AlphaFoldDB" id="E1X3W9"/>
<sequence>MDIKEINELDIQSERKHWWIRTRFQYIEKLFNFFNRGNLNVAEYGCGSGQNLWYLKTQSPSIGKVKSAVGIDPNLPAEFKGDWCDENFRLSSNLNECSEEKADVLLAMDVLEHVDNDEEVLKQWVSTMKPDGSILITVPAFQSLWSYHDEFLEHRKRYTRKELLEVAKKAGLEPVYLKYAFGYLFPVVFIVRKFSKGSKDQQDLKLPNPVINLIMILLGKIEKILGGNPFFGTSVIGIFKFEKSK</sequence>
<gene>
    <name evidence="1" type="ordered locus">BMS_0391</name>
</gene>
<evidence type="ECO:0008006" key="3">
    <source>
        <dbReference type="Google" id="ProtNLM"/>
    </source>
</evidence>
<dbReference type="OrthoDB" id="9810247at2"/>
<dbReference type="SUPFAM" id="SSF53335">
    <property type="entry name" value="S-adenosyl-L-methionine-dependent methyltransferases"/>
    <property type="match status" value="1"/>
</dbReference>
<organism evidence="1 2">
    <name type="scientific">Halobacteriovorax marinus (strain ATCC BAA-682 / DSM 15412 / SJ)</name>
    <name type="common">Bacteriovorax marinus</name>
    <dbReference type="NCBI Taxonomy" id="862908"/>
    <lineage>
        <taxon>Bacteria</taxon>
        <taxon>Pseudomonadati</taxon>
        <taxon>Bdellovibrionota</taxon>
        <taxon>Bacteriovoracia</taxon>
        <taxon>Bacteriovoracales</taxon>
        <taxon>Halobacteriovoraceae</taxon>
        <taxon>Halobacteriovorax</taxon>
    </lineage>
</organism>
<reference evidence="2" key="1">
    <citation type="journal article" date="2013" name="ISME J.">
        <title>A small predatory core genome in the divergent marine Bacteriovorax marinus SJ and the terrestrial Bdellovibrio bacteriovorus.</title>
        <authorList>
            <person name="Crossman L.C."/>
            <person name="Chen H."/>
            <person name="Cerdeno-Tarraga A.M."/>
            <person name="Brooks K."/>
            <person name="Quail M.A."/>
            <person name="Pineiro S.A."/>
            <person name="Hobley L."/>
            <person name="Sockett R.E."/>
            <person name="Bentley S.D."/>
            <person name="Parkhill J."/>
            <person name="Williams H.N."/>
            <person name="Stine O.C."/>
        </authorList>
    </citation>
    <scope>NUCLEOTIDE SEQUENCE [LARGE SCALE GENOMIC DNA]</scope>
    <source>
        <strain evidence="2">ATCC BAA-682 / DSM 15412 / SJ</strain>
    </source>
</reference>
<accession>E1X3W9</accession>
<dbReference type="PATRIC" id="fig|862908.3.peg.373"/>
<dbReference type="HOGENOM" id="CLU_082726_0_1_7"/>
<proteinExistence type="predicted"/>
<protein>
    <recommendedName>
        <fullName evidence="3">Methyltransferase type 11 domain-containing protein</fullName>
    </recommendedName>
</protein>
<dbReference type="eggNOG" id="COG2227">
    <property type="taxonomic scope" value="Bacteria"/>
</dbReference>
<keyword evidence="2" id="KW-1185">Reference proteome</keyword>
<dbReference type="EMBL" id="FQ312005">
    <property type="protein sequence ID" value="CBW25309.1"/>
    <property type="molecule type" value="Genomic_DNA"/>
</dbReference>
<dbReference type="InterPro" id="IPR029063">
    <property type="entry name" value="SAM-dependent_MTases_sf"/>
</dbReference>
<name>E1X3W9_HALMS</name>
<dbReference type="KEGG" id="bmx:BMS_0391"/>
<evidence type="ECO:0000313" key="2">
    <source>
        <dbReference type="Proteomes" id="UP000008963"/>
    </source>
</evidence>
<dbReference type="Proteomes" id="UP000008963">
    <property type="component" value="Chromosome"/>
</dbReference>
<dbReference type="RefSeq" id="WP_014243097.1">
    <property type="nucleotide sequence ID" value="NC_016620.1"/>
</dbReference>